<dbReference type="Gene3D" id="3.40.50.410">
    <property type="entry name" value="von Willebrand factor, type A domain"/>
    <property type="match status" value="1"/>
</dbReference>
<proteinExistence type="predicted"/>
<dbReference type="RefSeq" id="WP_106514454.1">
    <property type="nucleotide sequence ID" value="NZ_PXYI01000006.1"/>
</dbReference>
<dbReference type="Proteomes" id="UP000241167">
    <property type="component" value="Unassembled WGS sequence"/>
</dbReference>
<dbReference type="SUPFAM" id="SSF53300">
    <property type="entry name" value="vWA-like"/>
    <property type="match status" value="1"/>
</dbReference>
<name>A0A2P7QK90_9SPHN</name>
<evidence type="ECO:0000259" key="2">
    <source>
        <dbReference type="PROSITE" id="PS50234"/>
    </source>
</evidence>
<dbReference type="PROSITE" id="PS50234">
    <property type="entry name" value="VWFA"/>
    <property type="match status" value="1"/>
</dbReference>
<dbReference type="SMART" id="SM00327">
    <property type="entry name" value="VWA"/>
    <property type="match status" value="1"/>
</dbReference>
<dbReference type="InterPro" id="IPR002035">
    <property type="entry name" value="VWF_A"/>
</dbReference>
<dbReference type="Pfam" id="PF00092">
    <property type="entry name" value="VWA"/>
    <property type="match status" value="1"/>
</dbReference>
<protein>
    <recommendedName>
        <fullName evidence="2">VWFA domain-containing protein</fullName>
    </recommendedName>
</protein>
<dbReference type="PANTHER" id="PTHR10579:SF43">
    <property type="entry name" value="ZINC FINGER (C3HC4-TYPE RING FINGER) FAMILY PROTEIN"/>
    <property type="match status" value="1"/>
</dbReference>
<dbReference type="OrthoDB" id="9784383at2"/>
<dbReference type="PANTHER" id="PTHR10579">
    <property type="entry name" value="CALCIUM-ACTIVATED CHLORIDE CHANNEL REGULATOR"/>
    <property type="match status" value="1"/>
</dbReference>
<evidence type="ECO:0000313" key="3">
    <source>
        <dbReference type="EMBL" id="PSJ38384.1"/>
    </source>
</evidence>
<dbReference type="AlphaFoldDB" id="A0A2P7QK90"/>
<reference evidence="3 4" key="1">
    <citation type="submission" date="2018-03" db="EMBL/GenBank/DDBJ databases">
        <title>The draft genome of Sphingosinicella sp. GL-C-18.</title>
        <authorList>
            <person name="Liu L."/>
            <person name="Li L."/>
            <person name="Liang L."/>
            <person name="Zhang X."/>
            <person name="Wang T."/>
        </authorList>
    </citation>
    <scope>NUCLEOTIDE SEQUENCE [LARGE SCALE GENOMIC DNA]</scope>
    <source>
        <strain evidence="3 4">GL-C-18</strain>
    </source>
</reference>
<evidence type="ECO:0000313" key="4">
    <source>
        <dbReference type="Proteomes" id="UP000241167"/>
    </source>
</evidence>
<keyword evidence="4" id="KW-1185">Reference proteome</keyword>
<feature type="domain" description="VWFA" evidence="2">
    <location>
        <begin position="146"/>
        <end position="320"/>
    </location>
</feature>
<comment type="caution">
    <text evidence="3">The sequence shown here is derived from an EMBL/GenBank/DDBJ whole genome shotgun (WGS) entry which is preliminary data.</text>
</comment>
<gene>
    <name evidence="3" type="ORF">C7I55_18230</name>
</gene>
<sequence length="520" mass="55061">MTVSFRLLSLTAGFLGVALPIVLLGKVTAPPEEKAPAAVVLPSLAYAPAVSVPAMSVRQGGAQDVRHFRMIAAEIGLPRPDSLTAEGLFGEHDLTIPATRPCGQLFCLVAEAMPADFPSRSGDLLFAGLGFASNVPAETWRREPLNLVAVVDKSGSMEGEPLELVRKSLRQIVGQMRTGDRLSIVLYGDRSHVYLPSADVGSRREAILTAIDRIESSGSTNMEEGLRVGYDTAFATRGDFAGDTRLMLFTDEQPNVGATDADSFIGMAEAASRRGVGLTTIGVGVQFDAALATKVSSVRGGNLFFVSNAEEVRSVFVEQLDTMVSELAHDVRITVVPRTGYRLTGGFGVPGGLMNEAQDGAVTITVPTAFFSTKGGGIFVTLGRSADRAHLPAARLTPGLSLADVDLRYVSARTGRSGGDRISVANPQVRPSAPLRLAHLLVDEYSVLHDASVAFHISGKPRQAHLLLAALADRIDASRLPGLAPERKLVGEMLAHAAFASGYGGEQPSRRKRAQQTAAR</sequence>
<dbReference type="InterPro" id="IPR051266">
    <property type="entry name" value="CLCR"/>
</dbReference>
<feature type="region of interest" description="Disordered" evidence="1">
    <location>
        <begin position="501"/>
        <end position="520"/>
    </location>
</feature>
<organism evidence="3 4">
    <name type="scientific">Allosphingosinicella deserti</name>
    <dbReference type="NCBI Taxonomy" id="2116704"/>
    <lineage>
        <taxon>Bacteria</taxon>
        <taxon>Pseudomonadati</taxon>
        <taxon>Pseudomonadota</taxon>
        <taxon>Alphaproteobacteria</taxon>
        <taxon>Sphingomonadales</taxon>
        <taxon>Sphingomonadaceae</taxon>
        <taxon>Allosphingosinicella</taxon>
    </lineage>
</organism>
<accession>A0A2P7QK90</accession>
<evidence type="ECO:0000256" key="1">
    <source>
        <dbReference type="SAM" id="MobiDB-lite"/>
    </source>
</evidence>
<dbReference type="EMBL" id="PXYI01000006">
    <property type="protein sequence ID" value="PSJ38384.1"/>
    <property type="molecule type" value="Genomic_DNA"/>
</dbReference>
<dbReference type="InterPro" id="IPR036465">
    <property type="entry name" value="vWFA_dom_sf"/>
</dbReference>